<reference evidence="1" key="1">
    <citation type="submission" date="2023-04" db="EMBL/GenBank/DDBJ databases">
        <title>A chromosome-level genome assembly of the parasitoid wasp Eretmocerus hayati.</title>
        <authorList>
            <person name="Zhong Y."/>
            <person name="Liu S."/>
            <person name="Liu Y."/>
        </authorList>
    </citation>
    <scope>NUCLEOTIDE SEQUENCE</scope>
    <source>
        <strain evidence="1">ZJU_SS_LIU_2023</strain>
    </source>
</reference>
<name>A0ACC2NM02_9HYME</name>
<dbReference type="EMBL" id="CM056743">
    <property type="protein sequence ID" value="KAJ8672279.1"/>
    <property type="molecule type" value="Genomic_DNA"/>
</dbReference>
<proteinExistence type="predicted"/>
<keyword evidence="2" id="KW-1185">Reference proteome</keyword>
<accession>A0ACC2NM02</accession>
<gene>
    <name evidence="1" type="ORF">QAD02_003538</name>
</gene>
<dbReference type="Proteomes" id="UP001239111">
    <property type="component" value="Chromosome 3"/>
</dbReference>
<sequence>MSDLPAGWEHFDHSQMLAALYVSIQSNASKTEGNILRLIDQVNVLTGALEKQSERVTALENENHWLRREVNQLKDRRVNANPCSELKVTGVPQSCKMSLNDITETILDELGIPSLPQDVIEVREFKCKSPKPKD</sequence>
<evidence type="ECO:0000313" key="1">
    <source>
        <dbReference type="EMBL" id="KAJ8672279.1"/>
    </source>
</evidence>
<comment type="caution">
    <text evidence="1">The sequence shown here is derived from an EMBL/GenBank/DDBJ whole genome shotgun (WGS) entry which is preliminary data.</text>
</comment>
<protein>
    <submittedName>
        <fullName evidence="1">Uncharacterized protein</fullName>
    </submittedName>
</protein>
<evidence type="ECO:0000313" key="2">
    <source>
        <dbReference type="Proteomes" id="UP001239111"/>
    </source>
</evidence>
<organism evidence="1 2">
    <name type="scientific">Eretmocerus hayati</name>
    <dbReference type="NCBI Taxonomy" id="131215"/>
    <lineage>
        <taxon>Eukaryota</taxon>
        <taxon>Metazoa</taxon>
        <taxon>Ecdysozoa</taxon>
        <taxon>Arthropoda</taxon>
        <taxon>Hexapoda</taxon>
        <taxon>Insecta</taxon>
        <taxon>Pterygota</taxon>
        <taxon>Neoptera</taxon>
        <taxon>Endopterygota</taxon>
        <taxon>Hymenoptera</taxon>
        <taxon>Apocrita</taxon>
        <taxon>Proctotrupomorpha</taxon>
        <taxon>Chalcidoidea</taxon>
        <taxon>Aphelinidae</taxon>
        <taxon>Aphelininae</taxon>
        <taxon>Eretmocerus</taxon>
    </lineage>
</organism>